<dbReference type="PANTHER" id="PTHR30337:SF0">
    <property type="entry name" value="NUCLEASE SBCCD SUBUNIT D"/>
    <property type="match status" value="1"/>
</dbReference>
<evidence type="ECO:0000256" key="7">
    <source>
        <dbReference type="RuleBase" id="RU363069"/>
    </source>
</evidence>
<dbReference type="OrthoDB" id="9773856at2"/>
<keyword evidence="4 7" id="KW-0540">Nuclease</keyword>
<dbReference type="EMBL" id="SDGZ01000006">
    <property type="protein sequence ID" value="TYC50706.1"/>
    <property type="molecule type" value="Genomic_DNA"/>
</dbReference>
<dbReference type="AlphaFoldDB" id="A0A6C2CAR9"/>
<dbReference type="InterPro" id="IPR050535">
    <property type="entry name" value="DNA_Repair-Maintenance_Comp"/>
</dbReference>
<feature type="domain" description="Calcineurin-like phosphoesterase" evidence="8">
    <location>
        <begin position="1"/>
        <end position="221"/>
    </location>
</feature>
<dbReference type="GO" id="GO:0006260">
    <property type="term" value="P:DNA replication"/>
    <property type="evidence" value="ECO:0007669"/>
    <property type="project" value="UniProtKB-KW"/>
</dbReference>
<evidence type="ECO:0000256" key="2">
    <source>
        <dbReference type="ARBA" id="ARBA00011322"/>
    </source>
</evidence>
<dbReference type="Pfam" id="PF00149">
    <property type="entry name" value="Metallophos"/>
    <property type="match status" value="1"/>
</dbReference>
<evidence type="ECO:0000256" key="3">
    <source>
        <dbReference type="ARBA" id="ARBA00013365"/>
    </source>
</evidence>
<dbReference type="RefSeq" id="WP_148621906.1">
    <property type="nucleotide sequence ID" value="NZ_SDGZ01000006.1"/>
</dbReference>
<evidence type="ECO:0000256" key="6">
    <source>
        <dbReference type="ARBA" id="ARBA00022839"/>
    </source>
</evidence>
<dbReference type="GO" id="GO:0006310">
    <property type="term" value="P:DNA recombination"/>
    <property type="evidence" value="ECO:0007669"/>
    <property type="project" value="UniProtKB-KW"/>
</dbReference>
<dbReference type="InterPro" id="IPR004843">
    <property type="entry name" value="Calcineurin-like_PHP"/>
</dbReference>
<accession>A0A6C2CAR9</accession>
<keyword evidence="7" id="KW-0235">DNA replication</keyword>
<dbReference type="SUPFAM" id="SSF56300">
    <property type="entry name" value="Metallo-dependent phosphatases"/>
    <property type="match status" value="1"/>
</dbReference>
<sequence>MRLLHTADWHIGKELGEFSLLAEQQVAFEQIVQLAKQYQVDGVIIAGDLYDRAIPSLAAMAELERELRVLNIAEGLPIYAVSGNHDGATRLGAGAEWRAANDLFLNTTLAGAFTPIELADTQIYLLPFIDPTDARIYYQRSLEEYEQYASIEQVMSDILGDMEKSFDPAKRHVLVTHYYVSGPGNENYELTSETNSKVGGLKNLAANLFDAFDYVALGHLHLKQASPSEKVKYAGSPIKFNTKEAGNEKGVYLVDLDATGLKTTWLPLQTKKDLIVLHETYATLIDPDFYQKYERQGANYFSIRLQGFTKEQTIRQTLTEIYGDIVELQYDVTAINEHLVSQEANDLAEELDDVALIERFYQDVSGTRLDNDMKTVIQETMIALRRDTEEA</sequence>
<dbReference type="PANTHER" id="PTHR30337">
    <property type="entry name" value="COMPONENT OF ATP-DEPENDENT DSDNA EXONUCLEASE"/>
    <property type="match status" value="1"/>
</dbReference>
<dbReference type="GO" id="GO:0004519">
    <property type="term" value="F:endonuclease activity"/>
    <property type="evidence" value="ECO:0007669"/>
    <property type="project" value="UniProtKB-KW"/>
</dbReference>
<organism evidence="9 10">
    <name type="scientific">Weissella muntiaci</name>
    <dbReference type="NCBI Taxonomy" id="2508881"/>
    <lineage>
        <taxon>Bacteria</taxon>
        <taxon>Bacillati</taxon>
        <taxon>Bacillota</taxon>
        <taxon>Bacilli</taxon>
        <taxon>Lactobacillales</taxon>
        <taxon>Lactobacillaceae</taxon>
        <taxon>Weissella</taxon>
    </lineage>
</organism>
<keyword evidence="5 7" id="KW-0378">Hydrolase</keyword>
<reference evidence="9 10" key="1">
    <citation type="submission" date="2019-01" db="EMBL/GenBank/DDBJ databases">
        <title>Weissella sp. nov., a novel lactic acid bacterium isolated from animal feces.</title>
        <authorList>
            <person name="Wang L.-T."/>
        </authorList>
    </citation>
    <scope>NUCLEOTIDE SEQUENCE [LARGE SCALE GENOMIC DNA]</scope>
    <source>
        <strain evidence="9 10">8H-2</strain>
    </source>
</reference>
<dbReference type="Gene3D" id="3.60.21.10">
    <property type="match status" value="1"/>
</dbReference>
<dbReference type="CDD" id="cd00840">
    <property type="entry name" value="MPP_Mre11_N"/>
    <property type="match status" value="1"/>
</dbReference>
<evidence type="ECO:0000256" key="5">
    <source>
        <dbReference type="ARBA" id="ARBA00022801"/>
    </source>
</evidence>
<evidence type="ECO:0000256" key="4">
    <source>
        <dbReference type="ARBA" id="ARBA00022722"/>
    </source>
</evidence>
<evidence type="ECO:0000313" key="10">
    <source>
        <dbReference type="Proteomes" id="UP000371977"/>
    </source>
</evidence>
<keyword evidence="7" id="KW-0233">DNA recombination</keyword>
<gene>
    <name evidence="7" type="primary">sbcD</name>
    <name evidence="9" type="ORF">ESZ50_01855</name>
</gene>
<dbReference type="InterPro" id="IPR029052">
    <property type="entry name" value="Metallo-depent_PP-like"/>
</dbReference>
<comment type="caution">
    <text evidence="9">The sequence shown here is derived from an EMBL/GenBank/DDBJ whole genome shotgun (WGS) entry which is preliminary data.</text>
</comment>
<dbReference type="InterPro" id="IPR041796">
    <property type="entry name" value="Mre11_N"/>
</dbReference>
<evidence type="ECO:0000256" key="1">
    <source>
        <dbReference type="ARBA" id="ARBA00010555"/>
    </source>
</evidence>
<keyword evidence="7" id="KW-0255">Endonuclease</keyword>
<proteinExistence type="inferred from homology"/>
<dbReference type="Proteomes" id="UP000371977">
    <property type="component" value="Unassembled WGS sequence"/>
</dbReference>
<comment type="function">
    <text evidence="7">SbcCD cleaves DNA hairpin structures. These structures can inhibit DNA replication and are intermediates in certain DNA recombination reactions. The complex acts as a 3'-&gt;5' double strand exonuclease that can open hairpins. It also has a 5' single-strand endonuclease activity.</text>
</comment>
<dbReference type="NCBIfam" id="TIGR00619">
    <property type="entry name" value="sbcd"/>
    <property type="match status" value="1"/>
</dbReference>
<dbReference type="InterPro" id="IPR004593">
    <property type="entry name" value="SbcD"/>
</dbReference>
<keyword evidence="6 7" id="KW-0269">Exonuclease</keyword>
<name>A0A6C2CAR9_9LACO</name>
<comment type="subunit">
    <text evidence="2 7">Heterodimer of SbcC and SbcD.</text>
</comment>
<evidence type="ECO:0000313" key="9">
    <source>
        <dbReference type="EMBL" id="TYC50706.1"/>
    </source>
</evidence>
<protein>
    <recommendedName>
        <fullName evidence="3 7">Nuclease SbcCD subunit D</fullName>
    </recommendedName>
</protein>
<comment type="similarity">
    <text evidence="1 7">Belongs to the SbcD family.</text>
</comment>
<evidence type="ECO:0000259" key="8">
    <source>
        <dbReference type="Pfam" id="PF00149"/>
    </source>
</evidence>
<dbReference type="GO" id="GO:0008408">
    <property type="term" value="F:3'-5' exonuclease activity"/>
    <property type="evidence" value="ECO:0007669"/>
    <property type="project" value="InterPro"/>
</dbReference>
<keyword evidence="10" id="KW-1185">Reference proteome</keyword>